<dbReference type="GO" id="GO:0005737">
    <property type="term" value="C:cytoplasm"/>
    <property type="evidence" value="ECO:0007669"/>
    <property type="project" value="TreeGrafter"/>
</dbReference>
<sequence>MTEVTNRPASEDRDQERDALIHEVALTNQITVPWEDLRKALKEKLEVAIKSAGLVYTDPFITNPITTTLAAENISIPDLSELSAVPVTVPEASTQEEPKKEEPKQEQDQEKEKEKATTEAISEATTTTTTAKELVKEEETITTTTDTPTTTTSVDDKIEVTAPTIGSNGPATPPRMVPVSKETLILETPAGYHARITQLLNTFTSAPFTIQRVCELLDNPTEHHSSLIKYLRAVEKKMSSSNGDFSRHNLDLSLFTTTVVGQEDEEEEEEHQDESSTSTKGSTEREESLPTDTPAQEAEEMDVEKPNDETDMDVDAEGTTSEALRENMDVDLA</sequence>
<dbReference type="PANTHER" id="PTHR16487">
    <property type="entry name" value="PPP4R2-RELATED PROTEIN"/>
    <property type="match status" value="1"/>
</dbReference>
<dbReference type="Pfam" id="PF09184">
    <property type="entry name" value="PPP4R2"/>
    <property type="match status" value="1"/>
</dbReference>
<dbReference type="PANTHER" id="PTHR16487:SF0">
    <property type="entry name" value="PROTEIN PHOSPHATASE 4 REGULATORY SUBUNIT 2-RELATED"/>
    <property type="match status" value="1"/>
</dbReference>
<feature type="region of interest" description="Disordered" evidence="2">
    <location>
        <begin position="89"/>
        <end position="126"/>
    </location>
</feature>
<evidence type="ECO:0000256" key="2">
    <source>
        <dbReference type="SAM" id="MobiDB-lite"/>
    </source>
</evidence>
<name>A0A9P5VNP4_9FUNG</name>
<feature type="compositionally biased region" description="Basic and acidic residues" evidence="2">
    <location>
        <begin position="96"/>
        <end position="117"/>
    </location>
</feature>
<dbReference type="GO" id="GO:0005634">
    <property type="term" value="C:nucleus"/>
    <property type="evidence" value="ECO:0007669"/>
    <property type="project" value="TreeGrafter"/>
</dbReference>
<evidence type="ECO:0008006" key="5">
    <source>
        <dbReference type="Google" id="ProtNLM"/>
    </source>
</evidence>
<evidence type="ECO:0000313" key="3">
    <source>
        <dbReference type="EMBL" id="KAF9334216.1"/>
    </source>
</evidence>
<dbReference type="EMBL" id="JAAAUY010000160">
    <property type="protein sequence ID" value="KAF9334216.1"/>
    <property type="molecule type" value="Genomic_DNA"/>
</dbReference>
<dbReference type="GO" id="GO:0019888">
    <property type="term" value="F:protein phosphatase regulator activity"/>
    <property type="evidence" value="ECO:0007669"/>
    <property type="project" value="InterPro"/>
</dbReference>
<dbReference type="Proteomes" id="UP000696485">
    <property type="component" value="Unassembled WGS sequence"/>
</dbReference>
<reference evidence="3" key="1">
    <citation type="journal article" date="2020" name="Fungal Divers.">
        <title>Resolving the Mortierellaceae phylogeny through synthesis of multi-gene phylogenetics and phylogenomics.</title>
        <authorList>
            <person name="Vandepol N."/>
            <person name="Liber J."/>
            <person name="Desiro A."/>
            <person name="Na H."/>
            <person name="Kennedy M."/>
            <person name="Barry K."/>
            <person name="Grigoriev I.V."/>
            <person name="Miller A.N."/>
            <person name="O'Donnell K."/>
            <person name="Stajich J.E."/>
            <person name="Bonito G."/>
        </authorList>
    </citation>
    <scope>NUCLEOTIDE SEQUENCE</scope>
    <source>
        <strain evidence="3">NVP1</strain>
    </source>
</reference>
<evidence type="ECO:0000313" key="4">
    <source>
        <dbReference type="Proteomes" id="UP000696485"/>
    </source>
</evidence>
<gene>
    <name evidence="3" type="ORF">BG006_002542</name>
</gene>
<accession>A0A9P5VNP4</accession>
<feature type="compositionally biased region" description="Basic and acidic residues" evidence="2">
    <location>
        <begin position="323"/>
        <end position="333"/>
    </location>
</feature>
<keyword evidence="4" id="KW-1185">Reference proteome</keyword>
<protein>
    <recommendedName>
        <fullName evidence="5">PPP4R2-domain-containing protein</fullName>
    </recommendedName>
</protein>
<evidence type="ECO:0000256" key="1">
    <source>
        <dbReference type="ARBA" id="ARBA00009207"/>
    </source>
</evidence>
<organism evidence="3 4">
    <name type="scientific">Podila minutissima</name>
    <dbReference type="NCBI Taxonomy" id="64525"/>
    <lineage>
        <taxon>Eukaryota</taxon>
        <taxon>Fungi</taxon>
        <taxon>Fungi incertae sedis</taxon>
        <taxon>Mucoromycota</taxon>
        <taxon>Mortierellomycotina</taxon>
        <taxon>Mortierellomycetes</taxon>
        <taxon>Mortierellales</taxon>
        <taxon>Mortierellaceae</taxon>
        <taxon>Podila</taxon>
    </lineage>
</organism>
<dbReference type="InterPro" id="IPR015267">
    <property type="entry name" value="PPP4R2"/>
</dbReference>
<comment type="similarity">
    <text evidence="1">Belongs to the PPP4R2 family.</text>
</comment>
<proteinExistence type="inferred from homology"/>
<feature type="compositionally biased region" description="Acidic residues" evidence="2">
    <location>
        <begin position="262"/>
        <end position="272"/>
    </location>
</feature>
<feature type="region of interest" description="Disordered" evidence="2">
    <location>
        <begin position="261"/>
        <end position="333"/>
    </location>
</feature>
<dbReference type="AlphaFoldDB" id="A0A9P5VNP4"/>
<dbReference type="GO" id="GO:0030289">
    <property type="term" value="C:protein phosphatase 4 complex"/>
    <property type="evidence" value="ECO:0007669"/>
    <property type="project" value="InterPro"/>
</dbReference>
<comment type="caution">
    <text evidence="3">The sequence shown here is derived from an EMBL/GenBank/DDBJ whole genome shotgun (WGS) entry which is preliminary data.</text>
</comment>